<sequence length="186" mass="20681">MNKTFKNIVKIFAILFLALSFTACTSKVPEGATLSSGDPFPKFDAVDFKGKEVNNEVFKDSPVTIMSIWFTGCKGCINEMPTLQKISEELKDKNVKVMSICLDTYENKKIKDEAQKIIDAKGVKYPNLAVKPSEEIDAYLKNLTAFPTTLLIGRDGKVIDNISLGSQDKIDELYKKIDEIIASEGK</sequence>
<dbReference type="PANTHER" id="PTHR42852">
    <property type="entry name" value="THIOL:DISULFIDE INTERCHANGE PROTEIN DSBE"/>
    <property type="match status" value="1"/>
</dbReference>
<dbReference type="GO" id="GO:0016491">
    <property type="term" value="F:oxidoreductase activity"/>
    <property type="evidence" value="ECO:0007669"/>
    <property type="project" value="InterPro"/>
</dbReference>
<dbReference type="RefSeq" id="WP_156702328.1">
    <property type="nucleotide sequence ID" value="NZ_CACRUP010000023.1"/>
</dbReference>
<dbReference type="GO" id="GO:0016209">
    <property type="term" value="F:antioxidant activity"/>
    <property type="evidence" value="ECO:0007669"/>
    <property type="project" value="InterPro"/>
</dbReference>
<organism evidence="3">
    <name type="scientific">Peptoniphilus gorbachii</name>
    <dbReference type="NCBI Taxonomy" id="411567"/>
    <lineage>
        <taxon>Bacteria</taxon>
        <taxon>Bacillati</taxon>
        <taxon>Bacillota</taxon>
        <taxon>Tissierellia</taxon>
        <taxon>Tissierellales</taxon>
        <taxon>Peptoniphilaceae</taxon>
        <taxon>Peptoniphilus</taxon>
    </lineage>
</organism>
<dbReference type="InterPro" id="IPR000866">
    <property type="entry name" value="AhpC/TSA"/>
</dbReference>
<proteinExistence type="predicted"/>
<accession>A0A6N3CK83</accession>
<feature type="domain" description="Thioredoxin" evidence="2">
    <location>
        <begin position="34"/>
        <end position="182"/>
    </location>
</feature>
<dbReference type="InterPro" id="IPR013766">
    <property type="entry name" value="Thioredoxin_domain"/>
</dbReference>
<evidence type="ECO:0000313" key="3">
    <source>
        <dbReference type="EMBL" id="VYU16362.1"/>
    </source>
</evidence>
<dbReference type="PROSITE" id="PS51257">
    <property type="entry name" value="PROKAR_LIPOPROTEIN"/>
    <property type="match status" value="1"/>
</dbReference>
<dbReference type="CDD" id="cd02966">
    <property type="entry name" value="TlpA_like_family"/>
    <property type="match status" value="1"/>
</dbReference>
<dbReference type="PROSITE" id="PS51352">
    <property type="entry name" value="THIOREDOXIN_2"/>
    <property type="match status" value="1"/>
</dbReference>
<feature type="chain" id="PRO_5039343278" evidence="1">
    <location>
        <begin position="26"/>
        <end position="186"/>
    </location>
</feature>
<dbReference type="AlphaFoldDB" id="A0A6N3CK83"/>
<dbReference type="EMBL" id="CACRUP010000023">
    <property type="protein sequence ID" value="VYU16362.1"/>
    <property type="molecule type" value="Genomic_DNA"/>
</dbReference>
<evidence type="ECO:0000259" key="2">
    <source>
        <dbReference type="PROSITE" id="PS51352"/>
    </source>
</evidence>
<dbReference type="InterPro" id="IPR050553">
    <property type="entry name" value="Thioredoxin_ResA/DsbE_sf"/>
</dbReference>
<evidence type="ECO:0000256" key="1">
    <source>
        <dbReference type="SAM" id="SignalP"/>
    </source>
</evidence>
<dbReference type="SUPFAM" id="SSF52833">
    <property type="entry name" value="Thioredoxin-like"/>
    <property type="match status" value="1"/>
</dbReference>
<gene>
    <name evidence="3" type="primary">resA_1</name>
    <name evidence="3" type="ORF">PGLFYP46_00395</name>
</gene>
<dbReference type="Pfam" id="PF00578">
    <property type="entry name" value="AhpC-TSA"/>
    <property type="match status" value="1"/>
</dbReference>
<dbReference type="InterPro" id="IPR036249">
    <property type="entry name" value="Thioredoxin-like_sf"/>
</dbReference>
<dbReference type="Gene3D" id="3.40.30.10">
    <property type="entry name" value="Glutaredoxin"/>
    <property type="match status" value="1"/>
</dbReference>
<feature type="signal peptide" evidence="1">
    <location>
        <begin position="1"/>
        <end position="25"/>
    </location>
</feature>
<dbReference type="PANTHER" id="PTHR42852:SF13">
    <property type="entry name" value="PROTEIN DIPZ"/>
    <property type="match status" value="1"/>
</dbReference>
<name>A0A6N3CK83_9FIRM</name>
<protein>
    <submittedName>
        <fullName evidence="3">Thiol-disulfide oxidoreductase ResA</fullName>
    </submittedName>
</protein>
<reference evidence="3" key="1">
    <citation type="submission" date="2019-11" db="EMBL/GenBank/DDBJ databases">
        <authorList>
            <person name="Feng L."/>
        </authorList>
    </citation>
    <scope>NUCLEOTIDE SEQUENCE</scope>
    <source>
        <strain evidence="3">PgorbachiiLFYP46</strain>
    </source>
</reference>
<keyword evidence="1" id="KW-0732">Signal</keyword>